<dbReference type="SUPFAM" id="SSF48452">
    <property type="entry name" value="TPR-like"/>
    <property type="match status" value="1"/>
</dbReference>
<dbReference type="SUPFAM" id="SSF81383">
    <property type="entry name" value="F-box domain"/>
    <property type="match status" value="1"/>
</dbReference>
<dbReference type="Gene3D" id="3.80.10.10">
    <property type="entry name" value="Ribonuclease Inhibitor"/>
    <property type="match status" value="1"/>
</dbReference>
<dbReference type="PANTHER" id="PTHR22904:SF523">
    <property type="entry name" value="STRESS-INDUCED-PHOSPHOPROTEIN 1"/>
    <property type="match status" value="1"/>
</dbReference>
<evidence type="ECO:0000256" key="3">
    <source>
        <dbReference type="PROSITE-ProRule" id="PRU00339"/>
    </source>
</evidence>
<sequence length="590" mass="67240">MFKRKQSATQGDSSEKKRKTSTTYNPYSSSTELWRKVFMDAQDAFKQSKFDEAAALFTRALTLEPDHATILDCRSACYEKLGDYPSALADAKKTIHAAPSDARGYLRAGKLLSLQKKYKAAIKTYATALERVKPDDKRYSVIMTMKTSAERALSPLKGLDFMTILPYDVKAMIFSYLSFDRRVQCMAVSKRWRQFALDWNGMWRDLDFGNRGVNQHTIKRYMSYAKGRHIRRLALSDMEQNMMEKVLNLIISEDCQYIETLEFKHCVLPHTLFLRALRLMGKNLVYLNLDRSLGISFYDIFNDVLKTCTKLKRVSIKGIVPIMDNKLYLATEFMKLEPYPTQVEDFAVELQTNVSMLVAMGEKLFCYFPKLRLFEFADVTVDFNELHHLLATHCPQLESLSMGFRHHTTRTPLSENASGVQVRHFSMSSLALTPARYSVPFISSKAVETMIFTNVTGVGPVLSRVASLPDGLGQLRTLHLTSAFDIDEDDLMSIINACSNLEDLKLTHCQGLTDTVLASFHHVNKLKRLDISQSMVITGAGIKKLIDSQKGSLEKLIMNDCNYIQSDAVQWAKEQLGRNAVECRRTIRRR</sequence>
<dbReference type="PROSITE" id="PS50005">
    <property type="entry name" value="TPR"/>
    <property type="match status" value="1"/>
</dbReference>
<name>A0A1X0QQR3_RHIZD</name>
<dbReference type="Pfam" id="PF13432">
    <property type="entry name" value="TPR_16"/>
    <property type="match status" value="2"/>
</dbReference>
<dbReference type="SUPFAM" id="SSF52047">
    <property type="entry name" value="RNI-like"/>
    <property type="match status" value="1"/>
</dbReference>
<keyword evidence="1" id="KW-0677">Repeat</keyword>
<evidence type="ECO:0000256" key="1">
    <source>
        <dbReference type="ARBA" id="ARBA00022737"/>
    </source>
</evidence>
<dbReference type="VEuPathDB" id="FungiDB:BCV72DRAFT_59612"/>
<keyword evidence="2 3" id="KW-0802">TPR repeat</keyword>
<dbReference type="InterPro" id="IPR011990">
    <property type="entry name" value="TPR-like_helical_dom_sf"/>
</dbReference>
<dbReference type="Gene3D" id="1.20.1280.50">
    <property type="match status" value="1"/>
</dbReference>
<reference evidence="6" key="1">
    <citation type="journal article" date="2016" name="Proc. Natl. Acad. Sci. U.S.A.">
        <title>Lipid metabolic changes in an early divergent fungus govern the establishment of a mutualistic symbiosis with endobacteria.</title>
        <authorList>
            <person name="Lastovetsky O.A."/>
            <person name="Gaspar M.L."/>
            <person name="Mondo S.J."/>
            <person name="LaButti K.M."/>
            <person name="Sandor L."/>
            <person name="Grigoriev I.V."/>
            <person name="Henry S.A."/>
            <person name="Pawlowska T.E."/>
        </authorList>
    </citation>
    <scope>NUCLEOTIDE SEQUENCE [LARGE SCALE GENOMIC DNA]</scope>
    <source>
        <strain evidence="6">ATCC 52814</strain>
    </source>
</reference>
<dbReference type="GO" id="GO:0051879">
    <property type="term" value="F:Hsp90 protein binding"/>
    <property type="evidence" value="ECO:0007669"/>
    <property type="project" value="TreeGrafter"/>
</dbReference>
<dbReference type="Proteomes" id="UP000242414">
    <property type="component" value="Unassembled WGS sequence"/>
</dbReference>
<proteinExistence type="predicted"/>
<dbReference type="Pfam" id="PF12937">
    <property type="entry name" value="F-box-like"/>
    <property type="match status" value="1"/>
</dbReference>
<evidence type="ECO:0000256" key="4">
    <source>
        <dbReference type="SAM" id="MobiDB-lite"/>
    </source>
</evidence>
<dbReference type="PANTHER" id="PTHR22904">
    <property type="entry name" value="TPR REPEAT CONTAINING PROTEIN"/>
    <property type="match status" value="1"/>
</dbReference>
<evidence type="ECO:0000313" key="6">
    <source>
        <dbReference type="EMBL" id="ORE02086.1"/>
    </source>
</evidence>
<accession>A0A1X0QQR3</accession>
<dbReference type="Gene3D" id="1.25.40.10">
    <property type="entry name" value="Tetratricopeptide repeat domain"/>
    <property type="match status" value="1"/>
</dbReference>
<feature type="repeat" description="TPR" evidence="3">
    <location>
        <begin position="34"/>
        <end position="67"/>
    </location>
</feature>
<dbReference type="InterPro" id="IPR001810">
    <property type="entry name" value="F-box_dom"/>
</dbReference>
<feature type="domain" description="F-box" evidence="5">
    <location>
        <begin position="159"/>
        <end position="206"/>
    </location>
</feature>
<feature type="region of interest" description="Disordered" evidence="4">
    <location>
        <begin position="1"/>
        <end position="27"/>
    </location>
</feature>
<dbReference type="SMART" id="SM00256">
    <property type="entry name" value="FBOX"/>
    <property type="match status" value="1"/>
</dbReference>
<dbReference type="InterPro" id="IPR019734">
    <property type="entry name" value="TPR_rpt"/>
</dbReference>
<dbReference type="PROSITE" id="PS50181">
    <property type="entry name" value="FBOX"/>
    <property type="match status" value="1"/>
</dbReference>
<dbReference type="AlphaFoldDB" id="A0A1X0QQR3"/>
<evidence type="ECO:0000259" key="5">
    <source>
        <dbReference type="PROSITE" id="PS50181"/>
    </source>
</evidence>
<organism evidence="6">
    <name type="scientific">Rhizopus microsporus var. microsporus</name>
    <dbReference type="NCBI Taxonomy" id="86635"/>
    <lineage>
        <taxon>Eukaryota</taxon>
        <taxon>Fungi</taxon>
        <taxon>Fungi incertae sedis</taxon>
        <taxon>Mucoromycota</taxon>
        <taxon>Mucoromycotina</taxon>
        <taxon>Mucoromycetes</taxon>
        <taxon>Mucorales</taxon>
        <taxon>Mucorineae</taxon>
        <taxon>Rhizopodaceae</taxon>
        <taxon>Rhizopus</taxon>
    </lineage>
</organism>
<dbReference type="InterPro" id="IPR036047">
    <property type="entry name" value="F-box-like_dom_sf"/>
</dbReference>
<dbReference type="CDD" id="cd09917">
    <property type="entry name" value="F-box_SF"/>
    <property type="match status" value="1"/>
</dbReference>
<dbReference type="EMBL" id="KV922074">
    <property type="protein sequence ID" value="ORE02086.1"/>
    <property type="molecule type" value="Genomic_DNA"/>
</dbReference>
<dbReference type="SMART" id="SM00028">
    <property type="entry name" value="TPR"/>
    <property type="match status" value="3"/>
</dbReference>
<gene>
    <name evidence="6" type="ORF">BCV72DRAFT_59612</name>
</gene>
<dbReference type="OrthoDB" id="2218971at2759"/>
<dbReference type="InterPro" id="IPR032675">
    <property type="entry name" value="LRR_dom_sf"/>
</dbReference>
<evidence type="ECO:0000256" key="2">
    <source>
        <dbReference type="ARBA" id="ARBA00022803"/>
    </source>
</evidence>
<protein>
    <submittedName>
        <fullName evidence="6">TPR-like protein</fullName>
    </submittedName>
</protein>